<evidence type="ECO:0000313" key="1">
    <source>
        <dbReference type="Proteomes" id="UP000694864"/>
    </source>
</evidence>
<reference evidence="1" key="1">
    <citation type="journal article" date="2014" name="Nat. Commun.">
        <title>The emerging biofuel crop Camelina sativa retains a highly undifferentiated hexaploid genome structure.</title>
        <authorList>
            <person name="Kagale S."/>
            <person name="Koh C."/>
            <person name="Nixon J."/>
            <person name="Bollina V."/>
            <person name="Clarke W.E."/>
            <person name="Tuteja R."/>
            <person name="Spillane C."/>
            <person name="Robinson S.J."/>
            <person name="Links M.G."/>
            <person name="Clarke C."/>
            <person name="Higgins E.E."/>
            <person name="Huebert T."/>
            <person name="Sharpe A.G."/>
            <person name="Parkin I.A."/>
        </authorList>
    </citation>
    <scope>NUCLEOTIDE SEQUENCE [LARGE SCALE GENOMIC DNA]</scope>
    <source>
        <strain evidence="1">cv. DH55</strain>
    </source>
</reference>
<protein>
    <submittedName>
        <fullName evidence="2">Uncharacterized protein LOC104708315</fullName>
    </submittedName>
</protein>
<reference evidence="2" key="2">
    <citation type="submission" date="2025-08" db="UniProtKB">
        <authorList>
            <consortium name="RefSeq"/>
        </authorList>
    </citation>
    <scope>IDENTIFICATION</scope>
    <source>
        <tissue evidence="2">Leaf</tissue>
    </source>
</reference>
<evidence type="ECO:0000313" key="2">
    <source>
        <dbReference type="RefSeq" id="XP_010423165.1"/>
    </source>
</evidence>
<gene>
    <name evidence="2" type="primary">LOC104708315</name>
</gene>
<accession>A0ABM0TA56</accession>
<name>A0ABM0TA56_CAMSA</name>
<dbReference type="RefSeq" id="XP_010423165.1">
    <property type="nucleotide sequence ID" value="XM_010424863.1"/>
</dbReference>
<sequence>MALNVINKLGFIDGTIPKAPLDHPDSDAWSRVNDIVITWLIRSVSKKIGQSLLYMSTAEKIWKNLITRYKQDDAPRVYEIEQRLGSIQQGAMDLQQRSRVTKFLMGLNVSYEQTRRHILMLKLIPNIEEAYNIFGQDEHQRVVKPVIKNESVAFQATSSFVDNQSYMQNQMEYAAAYNTYRPRGNRLLCTHCGKLGHTIQTCFKLHGYPPGYKPPNSVNTGSS</sequence>
<organism evidence="1 2">
    <name type="scientific">Camelina sativa</name>
    <name type="common">False flax</name>
    <name type="synonym">Myagrum sativum</name>
    <dbReference type="NCBI Taxonomy" id="90675"/>
    <lineage>
        <taxon>Eukaryota</taxon>
        <taxon>Viridiplantae</taxon>
        <taxon>Streptophyta</taxon>
        <taxon>Embryophyta</taxon>
        <taxon>Tracheophyta</taxon>
        <taxon>Spermatophyta</taxon>
        <taxon>Magnoliopsida</taxon>
        <taxon>eudicotyledons</taxon>
        <taxon>Gunneridae</taxon>
        <taxon>Pentapetalae</taxon>
        <taxon>rosids</taxon>
        <taxon>malvids</taxon>
        <taxon>Brassicales</taxon>
        <taxon>Brassicaceae</taxon>
        <taxon>Camelineae</taxon>
        <taxon>Camelina</taxon>
    </lineage>
</organism>
<keyword evidence="1" id="KW-1185">Reference proteome</keyword>
<dbReference type="GeneID" id="104708315"/>
<dbReference type="PANTHER" id="PTHR37610:SF40">
    <property type="entry name" value="OS01G0909600 PROTEIN"/>
    <property type="match status" value="1"/>
</dbReference>
<proteinExistence type="predicted"/>
<dbReference type="Proteomes" id="UP000694864">
    <property type="component" value="Chromosome 1"/>
</dbReference>
<dbReference type="PANTHER" id="PTHR37610">
    <property type="entry name" value="CCHC-TYPE DOMAIN-CONTAINING PROTEIN"/>
    <property type="match status" value="1"/>
</dbReference>